<comment type="caution">
    <text evidence="1">The sequence shown here is derived from an EMBL/GenBank/DDBJ whole genome shotgun (WGS) entry which is preliminary data.</text>
</comment>
<dbReference type="Proteomes" id="UP000178259">
    <property type="component" value="Unassembled WGS sequence"/>
</dbReference>
<dbReference type="InterPro" id="IPR036866">
    <property type="entry name" value="RibonucZ/Hydroxyglut_hydro"/>
</dbReference>
<dbReference type="EMBL" id="MHIW01000009">
    <property type="protein sequence ID" value="OGY58929.1"/>
    <property type="molecule type" value="Genomic_DNA"/>
</dbReference>
<sequence length="205" mass="23013">MDIIQGPGEYEVAGIKIKGVNLGGESNHKYIRTMYLVEMDELNLCFLGEMEKDLDESFLENMGEVDILFVEGEDVKKITTLIKDIDPRMVVSKSDTSAKALAKELGQTTEPVDRLSVKKKDLDESFLENMGEVDILFVEGEDVKKITTLIKDIDPRMVVSKSDTSAKALAKELGQTTEPVDRLSVKKKDLDENETKLIWLRDLGK</sequence>
<proteinExistence type="predicted"/>
<evidence type="ECO:0000313" key="2">
    <source>
        <dbReference type="Proteomes" id="UP000178259"/>
    </source>
</evidence>
<accession>A0A1G1Z3B8</accession>
<dbReference type="AlphaFoldDB" id="A0A1G1Z3B8"/>
<protein>
    <submittedName>
        <fullName evidence="1">Uncharacterized protein</fullName>
    </submittedName>
</protein>
<organism evidence="1 2">
    <name type="scientific">Candidatus Colwellbacteria bacterium RIFCSPHIGHO2_12_FULL_43_12</name>
    <dbReference type="NCBI Taxonomy" id="1797688"/>
    <lineage>
        <taxon>Bacteria</taxon>
        <taxon>Candidatus Colwelliibacteriota</taxon>
    </lineage>
</organism>
<name>A0A1G1Z3B8_9BACT</name>
<gene>
    <name evidence="1" type="ORF">A3E61_01550</name>
</gene>
<dbReference type="Pfam" id="PF13483">
    <property type="entry name" value="Lactamase_B_3"/>
    <property type="match status" value="1"/>
</dbReference>
<evidence type="ECO:0000313" key="1">
    <source>
        <dbReference type="EMBL" id="OGY58929.1"/>
    </source>
</evidence>
<dbReference type="Gene3D" id="3.60.15.10">
    <property type="entry name" value="Ribonuclease Z/Hydroxyacylglutathione hydrolase-like"/>
    <property type="match status" value="1"/>
</dbReference>
<reference evidence="1 2" key="1">
    <citation type="journal article" date="2016" name="Nat. Commun.">
        <title>Thousands of microbial genomes shed light on interconnected biogeochemical processes in an aquifer system.</title>
        <authorList>
            <person name="Anantharaman K."/>
            <person name="Brown C.T."/>
            <person name="Hug L.A."/>
            <person name="Sharon I."/>
            <person name="Castelle C.J."/>
            <person name="Probst A.J."/>
            <person name="Thomas B.C."/>
            <person name="Singh A."/>
            <person name="Wilkins M.J."/>
            <person name="Karaoz U."/>
            <person name="Brodie E.L."/>
            <person name="Williams K.H."/>
            <person name="Hubbard S.S."/>
            <person name="Banfield J.F."/>
        </authorList>
    </citation>
    <scope>NUCLEOTIDE SEQUENCE [LARGE SCALE GENOMIC DNA]</scope>
</reference>